<dbReference type="EMBL" id="MRCE01000061">
    <property type="protein sequence ID" value="OKH30663.1"/>
    <property type="molecule type" value="Genomic_DNA"/>
</dbReference>
<proteinExistence type="predicted"/>
<evidence type="ECO:0000313" key="2">
    <source>
        <dbReference type="EMBL" id="OKH30663.1"/>
    </source>
</evidence>
<reference evidence="2 3" key="1">
    <citation type="submission" date="2016-11" db="EMBL/GenBank/DDBJ databases">
        <title>Draft Genome Sequences of Nine Cyanobacterial Strains from Diverse Habitats.</title>
        <authorList>
            <person name="Zhu T."/>
            <person name="Hou S."/>
            <person name="Lu X."/>
            <person name="Hess W.R."/>
        </authorList>
    </citation>
    <scope>NUCLEOTIDE SEQUENCE [LARGE SCALE GENOMIC DNA]</scope>
    <source>
        <strain evidence="2 3">IAM M-71</strain>
    </source>
</reference>
<dbReference type="SUPFAM" id="SSF53955">
    <property type="entry name" value="Lysozyme-like"/>
    <property type="match status" value="1"/>
</dbReference>
<dbReference type="Pfam" id="PF01471">
    <property type="entry name" value="PG_binding_1"/>
    <property type="match status" value="1"/>
</dbReference>
<feature type="domain" description="Peptidoglycan binding-like" evidence="1">
    <location>
        <begin position="27"/>
        <end position="75"/>
    </location>
</feature>
<dbReference type="RefSeq" id="WP_073597258.1">
    <property type="nucleotide sequence ID" value="NZ_MRCE01000061.1"/>
</dbReference>
<dbReference type="InterPro" id="IPR002477">
    <property type="entry name" value="Peptidoglycan-bd-like"/>
</dbReference>
<organism evidence="2 3">
    <name type="scientific">[Phormidium ambiguum] IAM M-71</name>
    <dbReference type="NCBI Taxonomy" id="454136"/>
    <lineage>
        <taxon>Bacteria</taxon>
        <taxon>Bacillati</taxon>
        <taxon>Cyanobacteriota</taxon>
        <taxon>Cyanophyceae</taxon>
        <taxon>Oscillatoriophycideae</taxon>
        <taxon>Aerosakkonematales</taxon>
        <taxon>Aerosakkonemataceae</taxon>
        <taxon>Floridanema</taxon>
    </lineage>
</organism>
<accession>A0A1U7I3B5</accession>
<dbReference type="Proteomes" id="UP000185860">
    <property type="component" value="Unassembled WGS sequence"/>
</dbReference>
<dbReference type="InterPro" id="IPR036366">
    <property type="entry name" value="PGBDSf"/>
</dbReference>
<dbReference type="OrthoDB" id="1242806at2"/>
<name>A0A1U7I3B5_9CYAN</name>
<evidence type="ECO:0000259" key="1">
    <source>
        <dbReference type="Pfam" id="PF01471"/>
    </source>
</evidence>
<protein>
    <recommendedName>
        <fullName evidence="1">Peptidoglycan binding-like domain-containing protein</fullName>
    </recommendedName>
</protein>
<gene>
    <name evidence="2" type="ORF">NIES2119_30525</name>
</gene>
<dbReference type="Gene3D" id="1.10.101.10">
    <property type="entry name" value="PGBD-like superfamily/PGBD"/>
    <property type="match status" value="1"/>
</dbReference>
<comment type="caution">
    <text evidence="2">The sequence shown here is derived from an EMBL/GenBank/DDBJ whole genome shotgun (WGS) entry which is preliminary data.</text>
</comment>
<evidence type="ECO:0000313" key="3">
    <source>
        <dbReference type="Proteomes" id="UP000185860"/>
    </source>
</evidence>
<dbReference type="Gene3D" id="1.10.530.10">
    <property type="match status" value="1"/>
</dbReference>
<sequence>MTTTAIKLPILRLGDGIDSPELQDEVKLLQTKIGLLADNIDGKFGSVTEIIVKRFQQSKGLLTDGIVGQETWSILLDEPVEVFLPYSLTVGSFNIERIVSSIKFPTIRKYARKSIPLILQECESNGVTERSQIAYILATAQHESHLGELMVELASGNAYENRKDLGNTQPGDGAKFKGRGFVQITGRKNYTDWSTRLSINLIENPEKAASDEIAAKILVQGMRNGTFTGLKLGNFISSSKHDFVNARKIINGLDRAKEIAAIAENFLQVL</sequence>
<dbReference type="InterPro" id="IPR036365">
    <property type="entry name" value="PGBD-like_sf"/>
</dbReference>
<dbReference type="InterPro" id="IPR023346">
    <property type="entry name" value="Lysozyme-like_dom_sf"/>
</dbReference>
<dbReference type="STRING" id="454136.NIES2119_30525"/>
<dbReference type="AlphaFoldDB" id="A0A1U7I3B5"/>
<dbReference type="SUPFAM" id="SSF47090">
    <property type="entry name" value="PGBD-like"/>
    <property type="match status" value="1"/>
</dbReference>